<keyword evidence="1" id="KW-0547">Nucleotide-binding</keyword>
<evidence type="ECO:0000313" key="4">
    <source>
        <dbReference type="Proteomes" id="UP000481858"/>
    </source>
</evidence>
<evidence type="ECO:0000256" key="1">
    <source>
        <dbReference type="ARBA" id="ARBA00022741"/>
    </source>
</evidence>
<dbReference type="PANTHER" id="PTHR14187">
    <property type="entry name" value="ALPHA KINASE/ELONGATION FACTOR 2 KINASE"/>
    <property type="match status" value="1"/>
</dbReference>
<sequence>MPPSAVKTTLVVGIDFGTTFSGVSWLTCKAGSAAGQPEVISLWETATDNIKDNSDSKKVPSKLYNDKDGKLWWGFNIPAGVETIDWFKLLLLNAEDLQNHLQDSAHLNDARKSLQKLQKSAVQLVGEYLKNLWDYSMEQICNEKGANLVDRMRFHVVLSVPAIWTDYARDRMRTAAAIAGILKDRGKWVGKTTLSFVSEPEAAAIATMPELEDRTDLQTGDSFVVVDAGGGTVDVISYKVNKLEPLSVSECVEGEGALCGGTFLDKEFESFLKDAIGKASWNKMNKSDIRRMMNNEWEHGIKGAFKGQPGYYTVELPSRTQRAPLQFSSSWRSEEIQPVFDKVVSQIGELAKKQIDAIKAKTSRLPKLVILVGGFGRSPYLLKYMRGHLGNRITVLQARGDKPWTAICRGAALSGAAELGPADGGHQLLVQSRIARSNYGWSFVAPYVKGVHDPRDKYWNEVRRGWYAKNQMEWVIKRGEDISLKGSKTYPYNIDWEAGVQGHQLLAHNIFTSNDLNPPSRMQDHVRKVASINYRTSKPVEETEMVYDWETSVSYRTWLHEWKVVVSGASFDISLVAEGKEEKLDKIFINTF</sequence>
<protein>
    <submittedName>
        <fullName evidence="3">Uncharacterized protein</fullName>
    </submittedName>
</protein>
<evidence type="ECO:0000313" key="3">
    <source>
        <dbReference type="EMBL" id="KAF2965471.1"/>
    </source>
</evidence>
<reference evidence="3 4" key="1">
    <citation type="submission" date="2019-12" db="EMBL/GenBank/DDBJ databases">
        <title>Draft genome sequence of the ascomycete Xylaria multiplex DSM 110363.</title>
        <authorList>
            <person name="Buettner E."/>
            <person name="Kellner H."/>
        </authorList>
    </citation>
    <scope>NUCLEOTIDE SEQUENCE [LARGE SCALE GENOMIC DNA]</scope>
    <source>
        <strain evidence="3 4">DSM 110363</strain>
    </source>
</reference>
<dbReference type="PANTHER" id="PTHR14187:SF5">
    <property type="entry name" value="HEAT SHOCK 70 KDA PROTEIN 12A"/>
    <property type="match status" value="1"/>
</dbReference>
<dbReference type="GO" id="GO:0140662">
    <property type="term" value="F:ATP-dependent protein folding chaperone"/>
    <property type="evidence" value="ECO:0007669"/>
    <property type="project" value="InterPro"/>
</dbReference>
<keyword evidence="2" id="KW-0067">ATP-binding</keyword>
<dbReference type="Proteomes" id="UP000481858">
    <property type="component" value="Unassembled WGS sequence"/>
</dbReference>
<dbReference type="OrthoDB" id="2963168at2759"/>
<dbReference type="InParanoid" id="A0A7C8MNC6"/>
<dbReference type="PRINTS" id="PR00301">
    <property type="entry name" value="HEATSHOCK70"/>
</dbReference>
<evidence type="ECO:0000256" key="2">
    <source>
        <dbReference type="ARBA" id="ARBA00022840"/>
    </source>
</evidence>
<dbReference type="GO" id="GO:0005524">
    <property type="term" value="F:ATP binding"/>
    <property type="evidence" value="ECO:0007669"/>
    <property type="project" value="UniProtKB-KW"/>
</dbReference>
<proteinExistence type="predicted"/>
<organism evidence="3 4">
    <name type="scientific">Xylaria multiplex</name>
    <dbReference type="NCBI Taxonomy" id="323545"/>
    <lineage>
        <taxon>Eukaryota</taxon>
        <taxon>Fungi</taxon>
        <taxon>Dikarya</taxon>
        <taxon>Ascomycota</taxon>
        <taxon>Pezizomycotina</taxon>
        <taxon>Sordariomycetes</taxon>
        <taxon>Xylariomycetidae</taxon>
        <taxon>Xylariales</taxon>
        <taxon>Xylariaceae</taxon>
        <taxon>Xylaria</taxon>
    </lineage>
</organism>
<dbReference type="InterPro" id="IPR013126">
    <property type="entry name" value="Hsp_70_fam"/>
</dbReference>
<gene>
    <name evidence="3" type="ORF">GQX73_g8077</name>
</gene>
<dbReference type="CDD" id="cd10170">
    <property type="entry name" value="ASKHA_NBD_HSP70"/>
    <property type="match status" value="1"/>
</dbReference>
<accession>A0A7C8MNC6</accession>
<comment type="caution">
    <text evidence="3">The sequence shown here is derived from an EMBL/GenBank/DDBJ whole genome shotgun (WGS) entry which is preliminary data.</text>
</comment>
<dbReference type="Pfam" id="PF00012">
    <property type="entry name" value="HSP70"/>
    <property type="match status" value="1"/>
</dbReference>
<dbReference type="AlphaFoldDB" id="A0A7C8MNC6"/>
<name>A0A7C8MNC6_9PEZI</name>
<dbReference type="Gene3D" id="3.30.420.40">
    <property type="match status" value="2"/>
</dbReference>
<dbReference type="EMBL" id="WUBL01000114">
    <property type="protein sequence ID" value="KAF2965471.1"/>
    <property type="molecule type" value="Genomic_DNA"/>
</dbReference>
<dbReference type="SUPFAM" id="SSF53067">
    <property type="entry name" value="Actin-like ATPase domain"/>
    <property type="match status" value="2"/>
</dbReference>
<dbReference type="InterPro" id="IPR043129">
    <property type="entry name" value="ATPase_NBD"/>
</dbReference>
<dbReference type="Gene3D" id="3.90.640.10">
    <property type="entry name" value="Actin, Chain A, domain 4"/>
    <property type="match status" value="1"/>
</dbReference>
<keyword evidence="4" id="KW-1185">Reference proteome</keyword>